<dbReference type="Proteomes" id="UP000094472">
    <property type="component" value="Unassembled WGS sequence"/>
</dbReference>
<organism evidence="1 2">
    <name type="scientific">Methyloceanibacter superfactus</name>
    <dbReference type="NCBI Taxonomy" id="1774969"/>
    <lineage>
        <taxon>Bacteria</taxon>
        <taxon>Pseudomonadati</taxon>
        <taxon>Pseudomonadota</taxon>
        <taxon>Alphaproteobacteria</taxon>
        <taxon>Hyphomicrobiales</taxon>
        <taxon>Hyphomicrobiaceae</taxon>
        <taxon>Methyloceanibacter</taxon>
    </lineage>
</organism>
<dbReference type="Pfam" id="PF17784">
    <property type="entry name" value="Sulfotransfer_4"/>
    <property type="match status" value="1"/>
</dbReference>
<dbReference type="InterPro" id="IPR040632">
    <property type="entry name" value="Sulfotransfer_4"/>
</dbReference>
<dbReference type="STRING" id="1774969.AUC69_15755"/>
<dbReference type="Gene3D" id="3.40.50.300">
    <property type="entry name" value="P-loop containing nucleotide triphosphate hydrolases"/>
    <property type="match status" value="1"/>
</dbReference>
<dbReference type="AlphaFoldDB" id="A0A1E3VRP6"/>
<dbReference type="EMBL" id="LPWF01000030">
    <property type="protein sequence ID" value="ODR96203.1"/>
    <property type="molecule type" value="Genomic_DNA"/>
</dbReference>
<dbReference type="PANTHER" id="PTHR36978:SF4">
    <property type="entry name" value="P-LOOP CONTAINING NUCLEOSIDE TRIPHOSPHATE HYDROLASE PROTEIN"/>
    <property type="match status" value="1"/>
</dbReference>
<accession>A0A1E3VRP6</accession>
<dbReference type="InterPro" id="IPR027417">
    <property type="entry name" value="P-loop_NTPase"/>
</dbReference>
<evidence type="ECO:0008006" key="3">
    <source>
        <dbReference type="Google" id="ProtNLM"/>
    </source>
</evidence>
<reference evidence="1 2" key="1">
    <citation type="journal article" date="2016" name="Environ. Microbiol.">
        <title>New Methyloceanibacter diversity from North Sea sediments includes methanotroph containing solely the soluble methane monooxygenase.</title>
        <authorList>
            <person name="Vekeman B."/>
            <person name="Kerckhof F.M."/>
            <person name="Cremers G."/>
            <person name="de Vos P."/>
            <person name="Vandamme P."/>
            <person name="Boon N."/>
            <person name="Op den Camp H.J."/>
            <person name="Heylen K."/>
        </authorList>
    </citation>
    <scope>NUCLEOTIDE SEQUENCE [LARGE SCALE GENOMIC DNA]</scope>
    <source>
        <strain evidence="1 2">R-67175</strain>
    </source>
</reference>
<dbReference type="OrthoDB" id="9806624at2"/>
<name>A0A1E3VRP6_9HYPH</name>
<dbReference type="SUPFAM" id="SSF52540">
    <property type="entry name" value="P-loop containing nucleoside triphosphate hydrolases"/>
    <property type="match status" value="1"/>
</dbReference>
<dbReference type="PANTHER" id="PTHR36978">
    <property type="entry name" value="P-LOOP CONTAINING NUCLEOTIDE TRIPHOSPHATE HYDROLASE"/>
    <property type="match status" value="1"/>
</dbReference>
<evidence type="ECO:0000313" key="1">
    <source>
        <dbReference type="EMBL" id="ODR96203.1"/>
    </source>
</evidence>
<dbReference type="RefSeq" id="WP_069442502.1">
    <property type="nucleotide sequence ID" value="NZ_LPWF01000030.1"/>
</dbReference>
<keyword evidence="2" id="KW-1185">Reference proteome</keyword>
<protein>
    <recommendedName>
        <fullName evidence="3">Sulfotransferase family protein</fullName>
    </recommendedName>
</protein>
<proteinExistence type="predicted"/>
<comment type="caution">
    <text evidence="1">The sequence shown here is derived from an EMBL/GenBank/DDBJ whole genome shotgun (WGS) entry which is preliminary data.</text>
</comment>
<evidence type="ECO:0000313" key="2">
    <source>
        <dbReference type="Proteomes" id="UP000094472"/>
    </source>
</evidence>
<gene>
    <name evidence="1" type="ORF">AUC69_15755</name>
</gene>
<sequence length="214" mass="23728">MSLKVIGAGFGRTGTLSLKLALEQLGFAPCYHMIETGQRPEHDALWLAIARAESDDWRLILKGYAACVDWPGVSIWKTLVAANPEAKVILTVRDPERWYASAASTIFARMRDFADALARGDAVDPARQAHMTMVNKIVVDNSFSGSLDKAHAIAVFNAHNDEVRRTVPPDRLLVYESAEGWDRLCAFLDVPKPQTPYPEVNSTEDFAARFPGKR</sequence>